<proteinExistence type="predicted"/>
<dbReference type="EMBL" id="HG806494">
    <property type="protein sequence ID" value="CDW59093.1"/>
    <property type="molecule type" value="Genomic_DNA"/>
</dbReference>
<dbReference type="AlphaFoldDB" id="A0A077ZHJ8"/>
<keyword evidence="1" id="KW-0175">Coiled coil</keyword>
<gene>
    <name evidence="2" type="ORF">TTRE_0000742301</name>
</gene>
<dbReference type="Proteomes" id="UP000030665">
    <property type="component" value="Unassembled WGS sequence"/>
</dbReference>
<evidence type="ECO:0000313" key="3">
    <source>
        <dbReference type="Proteomes" id="UP000030665"/>
    </source>
</evidence>
<name>A0A077ZHJ8_TRITR</name>
<evidence type="ECO:0008006" key="4">
    <source>
        <dbReference type="Google" id="ProtNLM"/>
    </source>
</evidence>
<evidence type="ECO:0000313" key="2">
    <source>
        <dbReference type="EMBL" id="CDW59093.1"/>
    </source>
</evidence>
<sequence length="312" mass="35453">MSCELPPFTLLRTEHGNVIARDNRDNQEFVFAECYSTAIAALILAAVTLYTERKAYEKDPATHRPGPGTMAFPAPATGHEGRCPCCRRTVTHRFILEDSWPLQQMADTCRDTIVLLEKNLTRVMRLKKRPVPENADEKKKHTRTLQDAERSLAQARLSARRLALRHVEKSQIVTTDALSENESDLLQPEGPPFHLCAFCHAWHCLNGYAAAQGVMVWLPDLHPASVVALNARALQEIFSDNRQRVRQGRAVLNALVQNRLAVEEKFRTWRPADFADALRRWPPAQRKTLREKMDGVALILLPDSFPDKKYVM</sequence>
<evidence type="ECO:0000256" key="1">
    <source>
        <dbReference type="SAM" id="Coils"/>
    </source>
</evidence>
<reference evidence="2" key="2">
    <citation type="submission" date="2014-03" db="EMBL/GenBank/DDBJ databases">
        <title>The whipworm genome and dual-species transcriptomics of an intimate host-pathogen interaction.</title>
        <authorList>
            <person name="Foth B.J."/>
            <person name="Tsai I.J."/>
            <person name="Reid A.J."/>
            <person name="Bancroft A.J."/>
            <person name="Nichol S."/>
            <person name="Tracey A."/>
            <person name="Holroyd N."/>
            <person name="Cotton J.A."/>
            <person name="Stanley E.J."/>
            <person name="Zarowiecki M."/>
            <person name="Liu J.Z."/>
            <person name="Huckvale T."/>
            <person name="Cooper P.J."/>
            <person name="Grencis R.K."/>
            <person name="Berriman M."/>
        </authorList>
    </citation>
    <scope>NUCLEOTIDE SEQUENCE [LARGE SCALE GENOMIC DNA]</scope>
</reference>
<organism evidence="2 3">
    <name type="scientific">Trichuris trichiura</name>
    <name type="common">Whipworm</name>
    <name type="synonym">Trichocephalus trichiurus</name>
    <dbReference type="NCBI Taxonomy" id="36087"/>
    <lineage>
        <taxon>Eukaryota</taxon>
        <taxon>Metazoa</taxon>
        <taxon>Ecdysozoa</taxon>
        <taxon>Nematoda</taxon>
        <taxon>Enoplea</taxon>
        <taxon>Dorylaimia</taxon>
        <taxon>Trichinellida</taxon>
        <taxon>Trichuridae</taxon>
        <taxon>Trichuris</taxon>
    </lineage>
</organism>
<reference evidence="2" key="1">
    <citation type="submission" date="2014-01" db="EMBL/GenBank/DDBJ databases">
        <authorList>
            <person name="Aslett M."/>
        </authorList>
    </citation>
    <scope>NUCLEOTIDE SEQUENCE</scope>
</reference>
<protein>
    <recommendedName>
        <fullName evidence="4">Conjugal transfer protein TraT</fullName>
    </recommendedName>
</protein>
<feature type="coiled-coil region" evidence="1">
    <location>
        <begin position="138"/>
        <end position="165"/>
    </location>
</feature>
<accession>A0A077ZHJ8</accession>
<keyword evidence="3" id="KW-1185">Reference proteome</keyword>